<dbReference type="Proteomes" id="UP000297245">
    <property type="component" value="Unassembled WGS sequence"/>
</dbReference>
<dbReference type="EMBL" id="ML179057">
    <property type="protein sequence ID" value="THV04306.1"/>
    <property type="molecule type" value="Genomic_DNA"/>
</dbReference>
<accession>A0A4V6T5N4</accession>
<sequence>MPFQSLSNDVLEVILLEVHKSSRQTLFSTLRTNKSLHDSTKPLIYRDCVLNLSDSKLDETNGRITSWTETETEVLGYIRWLTVVDDRPHYYHSTNREKIKDGSKYSSLTNLLSQLRGLVKFTFTLHEPMPVYLLDCLDSYQPAIELHIRNWTRKSISIPFGDPGELALANSFLLRTIQASVYDGDGEIDLQRAAFMRIVTLAPNLKSYNWSSHSTGGCVIRMMSPQQYQEQARLRKEFDVDRPVKKVLKAIHINHEVSSVNDQAGIVDLGKLERLGGVHISRNVDERLKGVFSSLKALDLKVRTWRTDSELDPKSFQGLLCSLPSLEELSISDGLKYIDLKPLLSYHGPTLQTLHLHESETTNLENPRRTLSLDDLRLIRDSCHRLYDLGIDISYIRADPQESEIYAVLSTFGNIYSLTLNYDLGIGLHSPPRREKNDQRDAIRHQINALIDKQNTTAKLEAIWAEVTGPKLQEILVQVGKQDREMGKGYPASWVLYEQRMRTWYRLENGLVVASKSKGGLYC</sequence>
<evidence type="ECO:0000313" key="1">
    <source>
        <dbReference type="EMBL" id="THV04306.1"/>
    </source>
</evidence>
<proteinExistence type="predicted"/>
<organism evidence="1 2">
    <name type="scientific">Dendrothele bispora (strain CBS 962.96)</name>
    <dbReference type="NCBI Taxonomy" id="1314807"/>
    <lineage>
        <taxon>Eukaryota</taxon>
        <taxon>Fungi</taxon>
        <taxon>Dikarya</taxon>
        <taxon>Basidiomycota</taxon>
        <taxon>Agaricomycotina</taxon>
        <taxon>Agaricomycetes</taxon>
        <taxon>Agaricomycetidae</taxon>
        <taxon>Agaricales</taxon>
        <taxon>Agaricales incertae sedis</taxon>
        <taxon>Dendrothele</taxon>
    </lineage>
</organism>
<evidence type="ECO:0008006" key="3">
    <source>
        <dbReference type="Google" id="ProtNLM"/>
    </source>
</evidence>
<evidence type="ECO:0000313" key="2">
    <source>
        <dbReference type="Proteomes" id="UP000297245"/>
    </source>
</evidence>
<dbReference type="Gene3D" id="3.80.10.10">
    <property type="entry name" value="Ribonuclease Inhibitor"/>
    <property type="match status" value="1"/>
</dbReference>
<keyword evidence="2" id="KW-1185">Reference proteome</keyword>
<reference evidence="1 2" key="1">
    <citation type="journal article" date="2019" name="Nat. Ecol. Evol.">
        <title>Megaphylogeny resolves global patterns of mushroom evolution.</title>
        <authorList>
            <person name="Varga T."/>
            <person name="Krizsan K."/>
            <person name="Foldi C."/>
            <person name="Dima B."/>
            <person name="Sanchez-Garcia M."/>
            <person name="Sanchez-Ramirez S."/>
            <person name="Szollosi G.J."/>
            <person name="Szarkandi J.G."/>
            <person name="Papp V."/>
            <person name="Albert L."/>
            <person name="Andreopoulos W."/>
            <person name="Angelini C."/>
            <person name="Antonin V."/>
            <person name="Barry K.W."/>
            <person name="Bougher N.L."/>
            <person name="Buchanan P."/>
            <person name="Buyck B."/>
            <person name="Bense V."/>
            <person name="Catcheside P."/>
            <person name="Chovatia M."/>
            <person name="Cooper J."/>
            <person name="Damon W."/>
            <person name="Desjardin D."/>
            <person name="Finy P."/>
            <person name="Geml J."/>
            <person name="Haridas S."/>
            <person name="Hughes K."/>
            <person name="Justo A."/>
            <person name="Karasinski D."/>
            <person name="Kautmanova I."/>
            <person name="Kiss B."/>
            <person name="Kocsube S."/>
            <person name="Kotiranta H."/>
            <person name="LaButti K.M."/>
            <person name="Lechner B.E."/>
            <person name="Liimatainen K."/>
            <person name="Lipzen A."/>
            <person name="Lukacs Z."/>
            <person name="Mihaltcheva S."/>
            <person name="Morgado L.N."/>
            <person name="Niskanen T."/>
            <person name="Noordeloos M.E."/>
            <person name="Ohm R.A."/>
            <person name="Ortiz-Santana B."/>
            <person name="Ovrebo C."/>
            <person name="Racz N."/>
            <person name="Riley R."/>
            <person name="Savchenko A."/>
            <person name="Shiryaev A."/>
            <person name="Soop K."/>
            <person name="Spirin V."/>
            <person name="Szebenyi C."/>
            <person name="Tomsovsky M."/>
            <person name="Tulloss R.E."/>
            <person name="Uehling J."/>
            <person name="Grigoriev I.V."/>
            <person name="Vagvolgyi C."/>
            <person name="Papp T."/>
            <person name="Martin F.M."/>
            <person name="Miettinen O."/>
            <person name="Hibbett D.S."/>
            <person name="Nagy L.G."/>
        </authorList>
    </citation>
    <scope>NUCLEOTIDE SEQUENCE [LARGE SCALE GENOMIC DNA]</scope>
    <source>
        <strain evidence="1 2">CBS 962.96</strain>
    </source>
</reference>
<protein>
    <recommendedName>
        <fullName evidence="3">F-box domain-containing protein</fullName>
    </recommendedName>
</protein>
<gene>
    <name evidence="1" type="ORF">K435DRAFT_835422</name>
</gene>
<dbReference type="InterPro" id="IPR032675">
    <property type="entry name" value="LRR_dom_sf"/>
</dbReference>
<name>A0A4V6T5N4_DENBC</name>
<dbReference type="OrthoDB" id="2870900at2759"/>
<dbReference type="AlphaFoldDB" id="A0A4V6T5N4"/>